<dbReference type="OrthoDB" id="9781491at2"/>
<dbReference type="Gene3D" id="3.40.50.10210">
    <property type="match status" value="1"/>
</dbReference>
<evidence type="ECO:0000256" key="5">
    <source>
        <dbReference type="ARBA" id="ARBA00015486"/>
    </source>
</evidence>
<dbReference type="UniPathway" id="UPA00061">
    <property type="reaction ID" value="UER00516"/>
</dbReference>
<gene>
    <name evidence="11" type="primary">cobT</name>
    <name evidence="12" type="ORF">QY95_02546</name>
</gene>
<keyword evidence="13" id="KW-1185">Reference proteome</keyword>
<dbReference type="PANTHER" id="PTHR43463">
    <property type="entry name" value="NICOTINATE-NUCLEOTIDE--DIMETHYLBENZIMIDAZOLE PHOSPHORIBOSYLTRANSFERASE"/>
    <property type="match status" value="1"/>
</dbReference>
<evidence type="ECO:0000256" key="7">
    <source>
        <dbReference type="ARBA" id="ARBA00022676"/>
    </source>
</evidence>
<dbReference type="HAMAP" id="MF_00230">
    <property type="entry name" value="CobT"/>
    <property type="match status" value="1"/>
</dbReference>
<dbReference type="InterPro" id="IPR036087">
    <property type="entry name" value="Nict_dMeBzImd_PRibTrfase_sf"/>
</dbReference>
<dbReference type="CDD" id="cd02439">
    <property type="entry name" value="DMB-PRT_CobT"/>
    <property type="match status" value="1"/>
</dbReference>
<evidence type="ECO:0000256" key="9">
    <source>
        <dbReference type="ARBA" id="ARBA00030686"/>
    </source>
</evidence>
<proteinExistence type="inferred from homology"/>
<protein>
    <recommendedName>
        <fullName evidence="5 11">Nicotinate-nucleotide--dimethylbenzimidazole phosphoribosyltransferase</fullName>
        <shortName evidence="11">NN:DBI PRT</shortName>
        <ecNumber evidence="4 11">2.4.2.21</ecNumber>
    </recommendedName>
    <alternativeName>
        <fullName evidence="9 11">N(1)-alpha-phosphoribosyltransferase</fullName>
    </alternativeName>
</protein>
<evidence type="ECO:0000313" key="12">
    <source>
        <dbReference type="EMBL" id="KKB38801.1"/>
    </source>
</evidence>
<feature type="active site" description="Proton acceptor" evidence="11">
    <location>
        <position position="311"/>
    </location>
</feature>
<evidence type="ECO:0000256" key="10">
    <source>
        <dbReference type="ARBA" id="ARBA00047340"/>
    </source>
</evidence>
<dbReference type="PANTHER" id="PTHR43463:SF1">
    <property type="entry name" value="NICOTINATE-NUCLEOTIDE--DIMETHYLBENZIMIDAZOLE PHOSPHORIBOSYLTRANSFERASE"/>
    <property type="match status" value="1"/>
</dbReference>
<evidence type="ECO:0000313" key="13">
    <source>
        <dbReference type="Proteomes" id="UP000031563"/>
    </source>
</evidence>
<name>A0A0F5HZV2_BACTR</name>
<evidence type="ECO:0000256" key="3">
    <source>
        <dbReference type="ARBA" id="ARBA00007110"/>
    </source>
</evidence>
<sequence>MKFQVPPQDQEAGERARAYIDTLTKPVGSLGELEKLAVDLAEMTGQLATEISPPGIIVFAADHGVAKEGVSAYPQEVTAQMVENMVNGGAAISVFGRQIGARFKVVDVGVAADISNPKVIHKKVRRGTANFLKEEAMSAQEAEKAVMTGYEEACQFIENGVKCLIVGEVGIGNTTASSAITACLTDSDPAAVVGYGTGLSEEKYKRKIEVIRQVLEDRKANPGDAIDVLVKLGGLEIAAMAGAMMAAAERRIPVLLDGFICTAAACIAHLLHPRSTDYMILSHYSAEPGHKKAMDYLDKTPILQLNLRLGEGTGAAVAFPILESAVRMVTEMATFESAKVASSQQ</sequence>
<evidence type="ECO:0000256" key="6">
    <source>
        <dbReference type="ARBA" id="ARBA00022573"/>
    </source>
</evidence>
<dbReference type="InterPro" id="IPR003200">
    <property type="entry name" value="Nict_dMeBzImd_PRibTrfase"/>
</dbReference>
<dbReference type="Gene3D" id="1.10.1610.10">
    <property type="match status" value="1"/>
</dbReference>
<dbReference type="Proteomes" id="UP000031563">
    <property type="component" value="Unassembled WGS sequence"/>
</dbReference>
<comment type="catalytic activity">
    <reaction evidence="10 11">
        <text>5,6-dimethylbenzimidazole + nicotinate beta-D-ribonucleotide = alpha-ribazole 5'-phosphate + nicotinate + H(+)</text>
        <dbReference type="Rhea" id="RHEA:11196"/>
        <dbReference type="ChEBI" id="CHEBI:15378"/>
        <dbReference type="ChEBI" id="CHEBI:15890"/>
        <dbReference type="ChEBI" id="CHEBI:32544"/>
        <dbReference type="ChEBI" id="CHEBI:57502"/>
        <dbReference type="ChEBI" id="CHEBI:57918"/>
        <dbReference type="EC" id="2.4.2.21"/>
    </reaction>
</comment>
<dbReference type="GO" id="GO:0008939">
    <property type="term" value="F:nicotinate-nucleotide-dimethylbenzimidazole phosphoribosyltransferase activity"/>
    <property type="evidence" value="ECO:0007669"/>
    <property type="project" value="UniProtKB-UniRule"/>
</dbReference>
<reference evidence="12" key="1">
    <citation type="submission" date="2015-02" db="EMBL/GenBank/DDBJ databases">
        <title>Genome Assembly of Bacillaceae bacterium MTCC 8252.</title>
        <authorList>
            <person name="Verma A."/>
            <person name="Khatri I."/>
            <person name="Mual P."/>
            <person name="Subramanian S."/>
            <person name="Krishnamurthi S."/>
        </authorList>
    </citation>
    <scope>NUCLEOTIDE SEQUENCE [LARGE SCALE GENOMIC DNA]</scope>
    <source>
        <strain evidence="12">MTCC 8252</strain>
    </source>
</reference>
<dbReference type="EC" id="2.4.2.21" evidence="4 11"/>
<keyword evidence="7 11" id="KW-0328">Glycosyltransferase</keyword>
<evidence type="ECO:0000256" key="8">
    <source>
        <dbReference type="ARBA" id="ARBA00022679"/>
    </source>
</evidence>
<dbReference type="FunFam" id="3.40.50.10210:FF:000001">
    <property type="entry name" value="Nicotinate-nucleotide--dimethylbenzimidazole phosphoribosyltransferase"/>
    <property type="match status" value="1"/>
</dbReference>
<dbReference type="EMBL" id="JWIR02000044">
    <property type="protein sequence ID" value="KKB38801.1"/>
    <property type="molecule type" value="Genomic_DNA"/>
</dbReference>
<dbReference type="SUPFAM" id="SSF52733">
    <property type="entry name" value="Nicotinate mononucleotide:5,6-dimethylbenzimidazole phosphoribosyltransferase (CobT)"/>
    <property type="match status" value="1"/>
</dbReference>
<comment type="similarity">
    <text evidence="3 11">Belongs to the CobT family.</text>
</comment>
<evidence type="ECO:0000256" key="11">
    <source>
        <dbReference type="HAMAP-Rule" id="MF_00230"/>
    </source>
</evidence>
<evidence type="ECO:0000256" key="2">
    <source>
        <dbReference type="ARBA" id="ARBA00005049"/>
    </source>
</evidence>
<dbReference type="InterPro" id="IPR017846">
    <property type="entry name" value="Nict_dMeBzImd_PRibTrfase_bact"/>
</dbReference>
<organism evidence="12 13">
    <name type="scientific">Bacillus thermotolerans</name>
    <name type="common">Quasibacillus thermotolerans</name>
    <dbReference type="NCBI Taxonomy" id="1221996"/>
    <lineage>
        <taxon>Bacteria</taxon>
        <taxon>Bacillati</taxon>
        <taxon>Bacillota</taxon>
        <taxon>Bacilli</taxon>
        <taxon>Bacillales</taxon>
        <taxon>Bacillaceae</taxon>
        <taxon>Bacillus</taxon>
    </lineage>
</organism>
<dbReference type="Pfam" id="PF02277">
    <property type="entry name" value="DBI_PRT"/>
    <property type="match status" value="1"/>
</dbReference>
<keyword evidence="8 11" id="KW-0808">Transferase</keyword>
<dbReference type="NCBIfam" id="TIGR03160">
    <property type="entry name" value="cobT_DBIPRT"/>
    <property type="match status" value="1"/>
</dbReference>
<evidence type="ECO:0000256" key="4">
    <source>
        <dbReference type="ARBA" id="ARBA00011991"/>
    </source>
</evidence>
<dbReference type="NCBIfam" id="NF000996">
    <property type="entry name" value="PRK00105.1"/>
    <property type="match status" value="1"/>
</dbReference>
<dbReference type="AlphaFoldDB" id="A0A0F5HZV2"/>
<comment type="function">
    <text evidence="1 11">Catalyzes the synthesis of alpha-ribazole-5'-phosphate from nicotinate mononucleotide (NAMN) and 5,6-dimethylbenzimidazole (DMB).</text>
</comment>
<comment type="caution">
    <text evidence="12">The sequence shown here is derived from an EMBL/GenBank/DDBJ whole genome shotgun (WGS) entry which is preliminary data.</text>
</comment>
<accession>A0A0F5HZV2</accession>
<dbReference type="STRING" id="1221996.QY95_02546"/>
<dbReference type="RefSeq" id="WP_039237938.1">
    <property type="nucleotide sequence ID" value="NZ_JWIR02000044.1"/>
</dbReference>
<accession>A0A0F5HJH9</accession>
<dbReference type="InterPro" id="IPR023195">
    <property type="entry name" value="Nict_dMeBzImd_PRibTrfase_N"/>
</dbReference>
<keyword evidence="6 11" id="KW-0169">Cobalamin biosynthesis</keyword>
<dbReference type="GO" id="GO:0009236">
    <property type="term" value="P:cobalamin biosynthetic process"/>
    <property type="evidence" value="ECO:0007669"/>
    <property type="project" value="UniProtKB-UniRule"/>
</dbReference>
<comment type="pathway">
    <text evidence="2 11">Nucleoside biosynthesis; alpha-ribazole biosynthesis; alpha-ribazole from 5,6-dimethylbenzimidazole: step 1/2.</text>
</comment>
<evidence type="ECO:0000256" key="1">
    <source>
        <dbReference type="ARBA" id="ARBA00002197"/>
    </source>
</evidence>